<proteinExistence type="predicted"/>
<organism evidence="2 3">
    <name type="scientific">Mycena venus</name>
    <dbReference type="NCBI Taxonomy" id="2733690"/>
    <lineage>
        <taxon>Eukaryota</taxon>
        <taxon>Fungi</taxon>
        <taxon>Dikarya</taxon>
        <taxon>Basidiomycota</taxon>
        <taxon>Agaricomycotina</taxon>
        <taxon>Agaricomycetes</taxon>
        <taxon>Agaricomycetidae</taxon>
        <taxon>Agaricales</taxon>
        <taxon>Marasmiineae</taxon>
        <taxon>Mycenaceae</taxon>
        <taxon>Mycena</taxon>
    </lineage>
</organism>
<feature type="transmembrane region" description="Helical" evidence="1">
    <location>
        <begin position="116"/>
        <end position="136"/>
    </location>
</feature>
<evidence type="ECO:0000313" key="2">
    <source>
        <dbReference type="EMBL" id="KAF7357698.1"/>
    </source>
</evidence>
<keyword evidence="1" id="KW-1133">Transmembrane helix</keyword>
<dbReference type="OrthoDB" id="3259206at2759"/>
<gene>
    <name evidence="2" type="ORF">MVEN_00815500</name>
</gene>
<dbReference type="Proteomes" id="UP000620124">
    <property type="component" value="Unassembled WGS sequence"/>
</dbReference>
<name>A0A8H6YDH0_9AGAR</name>
<feature type="transmembrane region" description="Helical" evidence="1">
    <location>
        <begin position="148"/>
        <end position="174"/>
    </location>
</feature>
<sequence>MSSISSPFSAAQVVGAGNYIIYRVSGLIAQTLFFGAYTILIFLSTRMLLQRGLKARTNKVMFAITLFMYLLSSTYWVYSILDIVDRMRVYIHAPTSRLAIDFAGDHDSITKWSPPFNAIVLINYVLSDGVVVWRAWVICLRSHRKWLWIPIIFLVLTALSVASTIVFRIVAFIVSPINDLPKGSPLRDGIDTLQVVNVGLSLVCNLSSTAVVGVTAWRHRQRIREAFAEKKGSRTDHVLALIVESGLLYCMSAIISIVTSFFHLPEGTIGDLYVPISIQIAGAYPSLVLLLVNMKHSLNETTVFDTSQSTKLNSTRDPSRVEVDMSMRFARNPTVSVGSAGIDEDMDMDEERRVNNNFRRLPQ</sequence>
<protein>
    <submittedName>
        <fullName evidence="2">Uncharacterized protein</fullName>
    </submittedName>
</protein>
<feature type="transmembrane region" description="Helical" evidence="1">
    <location>
        <begin position="20"/>
        <end position="48"/>
    </location>
</feature>
<dbReference type="EMBL" id="JACAZI010000006">
    <property type="protein sequence ID" value="KAF7357698.1"/>
    <property type="molecule type" value="Genomic_DNA"/>
</dbReference>
<feature type="transmembrane region" description="Helical" evidence="1">
    <location>
        <begin position="272"/>
        <end position="292"/>
    </location>
</feature>
<feature type="transmembrane region" description="Helical" evidence="1">
    <location>
        <begin position="60"/>
        <end position="78"/>
    </location>
</feature>
<dbReference type="AlphaFoldDB" id="A0A8H6YDH0"/>
<keyword evidence="1" id="KW-0472">Membrane</keyword>
<reference evidence="2" key="1">
    <citation type="submission" date="2020-05" db="EMBL/GenBank/DDBJ databases">
        <title>Mycena genomes resolve the evolution of fungal bioluminescence.</title>
        <authorList>
            <person name="Tsai I.J."/>
        </authorList>
    </citation>
    <scope>NUCLEOTIDE SEQUENCE</scope>
    <source>
        <strain evidence="2">CCC161011</strain>
    </source>
</reference>
<feature type="transmembrane region" description="Helical" evidence="1">
    <location>
        <begin position="238"/>
        <end position="260"/>
    </location>
</feature>
<keyword evidence="1" id="KW-0812">Transmembrane</keyword>
<comment type="caution">
    <text evidence="2">The sequence shown here is derived from an EMBL/GenBank/DDBJ whole genome shotgun (WGS) entry which is preliminary data.</text>
</comment>
<keyword evidence="3" id="KW-1185">Reference proteome</keyword>
<accession>A0A8H6YDH0</accession>
<evidence type="ECO:0000313" key="3">
    <source>
        <dbReference type="Proteomes" id="UP000620124"/>
    </source>
</evidence>
<evidence type="ECO:0000256" key="1">
    <source>
        <dbReference type="SAM" id="Phobius"/>
    </source>
</evidence>
<feature type="transmembrane region" description="Helical" evidence="1">
    <location>
        <begin position="194"/>
        <end position="217"/>
    </location>
</feature>